<dbReference type="SUPFAM" id="SSF117281">
    <property type="entry name" value="Kelch motif"/>
    <property type="match status" value="1"/>
</dbReference>
<accession>A0ABD1ACW4</accession>
<dbReference type="Pfam" id="PF25210">
    <property type="entry name" value="Kelch_FKB95"/>
    <property type="match status" value="1"/>
</dbReference>
<dbReference type="EMBL" id="JBANAX010000584">
    <property type="protein sequence ID" value="KAL1201809.1"/>
    <property type="molecule type" value="Genomic_DNA"/>
</dbReference>
<dbReference type="SMART" id="SM00256">
    <property type="entry name" value="FBOX"/>
    <property type="match status" value="1"/>
</dbReference>
<gene>
    <name evidence="2" type="ORF">V5N11_006344</name>
</gene>
<dbReference type="InterPro" id="IPR050354">
    <property type="entry name" value="F-box/kelch-repeat_ARATH"/>
</dbReference>
<evidence type="ECO:0000313" key="3">
    <source>
        <dbReference type="Proteomes" id="UP001558713"/>
    </source>
</evidence>
<dbReference type="PROSITE" id="PS50181">
    <property type="entry name" value="FBOX"/>
    <property type="match status" value="1"/>
</dbReference>
<dbReference type="Gene3D" id="2.120.10.80">
    <property type="entry name" value="Kelch-type beta propeller"/>
    <property type="match status" value="1"/>
</dbReference>
<proteinExistence type="predicted"/>
<organism evidence="2 3">
    <name type="scientific">Cardamine amara subsp. amara</name>
    <dbReference type="NCBI Taxonomy" id="228776"/>
    <lineage>
        <taxon>Eukaryota</taxon>
        <taxon>Viridiplantae</taxon>
        <taxon>Streptophyta</taxon>
        <taxon>Embryophyta</taxon>
        <taxon>Tracheophyta</taxon>
        <taxon>Spermatophyta</taxon>
        <taxon>Magnoliopsida</taxon>
        <taxon>eudicotyledons</taxon>
        <taxon>Gunneridae</taxon>
        <taxon>Pentapetalae</taxon>
        <taxon>rosids</taxon>
        <taxon>malvids</taxon>
        <taxon>Brassicales</taxon>
        <taxon>Brassicaceae</taxon>
        <taxon>Cardamineae</taxon>
        <taxon>Cardamine</taxon>
    </lineage>
</organism>
<dbReference type="SMART" id="SM00612">
    <property type="entry name" value="Kelch"/>
    <property type="match status" value="2"/>
</dbReference>
<dbReference type="InterPro" id="IPR006652">
    <property type="entry name" value="Kelch_1"/>
</dbReference>
<dbReference type="InterPro" id="IPR001810">
    <property type="entry name" value="F-box_dom"/>
</dbReference>
<dbReference type="PANTHER" id="PTHR24414">
    <property type="entry name" value="F-BOX/KELCH-REPEAT PROTEIN SKIP4"/>
    <property type="match status" value="1"/>
</dbReference>
<reference evidence="2 3" key="1">
    <citation type="submission" date="2024-04" db="EMBL/GenBank/DDBJ databases">
        <title>Genome assembly C_amara_ONT_v2.</title>
        <authorList>
            <person name="Yant L."/>
            <person name="Moore C."/>
            <person name="Slenker M."/>
        </authorList>
    </citation>
    <scope>NUCLEOTIDE SEQUENCE [LARGE SCALE GENOMIC DNA]</scope>
    <source>
        <tissue evidence="2">Leaf</tissue>
    </source>
</reference>
<dbReference type="Pfam" id="PF00646">
    <property type="entry name" value="F-box"/>
    <property type="match status" value="1"/>
</dbReference>
<dbReference type="CDD" id="cd22152">
    <property type="entry name" value="F-box_AtAFR-like"/>
    <property type="match status" value="1"/>
</dbReference>
<dbReference type="PANTHER" id="PTHR24414:SF184">
    <property type="entry name" value="GALACTOSE OXIDASE_KELCH REPEAT SUPERFAMILY PROTEIN"/>
    <property type="match status" value="1"/>
</dbReference>
<dbReference type="AlphaFoldDB" id="A0ABD1ACW4"/>
<comment type="caution">
    <text evidence="2">The sequence shown here is derived from an EMBL/GenBank/DDBJ whole genome shotgun (WGS) entry which is preliminary data.</text>
</comment>
<sequence length="368" mass="42475">MKGEEPPCKRRRVTNSLLMLPDDLILNCLARVSRLYYPTLSLVSKKLRSFIASIDLYQTRTLLGRTENCLYVCLRQSNSLGWFTLCRRPNSSKMIFVPIPTLNFSLVLDAAVVVGPNIYTIGGYMNNNINASSNVVKVMDCRTHIWREAPSMHVARVFQSTFVFDGKIYVTGGRNNLNSTKWMEVFDTKTQTWEFSHIPSEEISKGFAYESVWYEGTIYMKSRDQNVTYKMHQGKWKRVHPTMNEGWGLSSSHCVIDNVFYCYIDGKINWYDSKKELWITLKGLERLLFEHYVGTMVGYGGKMVVFWTEYAYVKNYKETTVWCAEIAIEKRENGEIWGMVQGFDVVYTISNIPNMNALSLVHALVTTI</sequence>
<evidence type="ECO:0000259" key="1">
    <source>
        <dbReference type="PROSITE" id="PS50181"/>
    </source>
</evidence>
<dbReference type="InterPro" id="IPR015915">
    <property type="entry name" value="Kelch-typ_b-propeller"/>
</dbReference>
<feature type="domain" description="F-box" evidence="1">
    <location>
        <begin position="14"/>
        <end position="60"/>
    </location>
</feature>
<name>A0ABD1ACW4_CARAN</name>
<evidence type="ECO:0000313" key="2">
    <source>
        <dbReference type="EMBL" id="KAL1201809.1"/>
    </source>
</evidence>
<keyword evidence="3" id="KW-1185">Reference proteome</keyword>
<dbReference type="InterPro" id="IPR057499">
    <property type="entry name" value="Kelch_FKB95"/>
</dbReference>
<protein>
    <submittedName>
        <fullName evidence="2">F-box/kelch-repeat protein</fullName>
    </submittedName>
</protein>
<dbReference type="Proteomes" id="UP001558713">
    <property type="component" value="Unassembled WGS sequence"/>
</dbReference>